<protein>
    <submittedName>
        <fullName evidence="2">Uncharacterized protein</fullName>
    </submittedName>
</protein>
<organism evidence="2 3">
    <name type="scientific">Actinotalea lenta</name>
    <dbReference type="NCBI Taxonomy" id="3064654"/>
    <lineage>
        <taxon>Bacteria</taxon>
        <taxon>Bacillati</taxon>
        <taxon>Actinomycetota</taxon>
        <taxon>Actinomycetes</taxon>
        <taxon>Micrococcales</taxon>
        <taxon>Cellulomonadaceae</taxon>
        <taxon>Actinotalea</taxon>
    </lineage>
</organism>
<dbReference type="RefSeq" id="WP_304602323.1">
    <property type="nucleotide sequence ID" value="NZ_JAUQYP010000002.1"/>
</dbReference>
<dbReference type="EMBL" id="JAUQYP010000002">
    <property type="protein sequence ID" value="MDO8108632.1"/>
    <property type="molecule type" value="Genomic_DNA"/>
</dbReference>
<accession>A0ABT9DCM9</accession>
<evidence type="ECO:0000313" key="2">
    <source>
        <dbReference type="EMBL" id="MDO8108632.1"/>
    </source>
</evidence>
<dbReference type="Proteomes" id="UP001232536">
    <property type="component" value="Unassembled WGS sequence"/>
</dbReference>
<comment type="caution">
    <text evidence="2">The sequence shown here is derived from an EMBL/GenBank/DDBJ whole genome shotgun (WGS) entry which is preliminary data.</text>
</comment>
<evidence type="ECO:0000256" key="1">
    <source>
        <dbReference type="SAM" id="MobiDB-lite"/>
    </source>
</evidence>
<feature type="region of interest" description="Disordered" evidence="1">
    <location>
        <begin position="1"/>
        <end position="22"/>
    </location>
</feature>
<name>A0ABT9DCM9_9CELL</name>
<gene>
    <name evidence="2" type="ORF">Q6348_15645</name>
</gene>
<sequence>MPLSVARGTAHDPLGSRGGSSQQQVIRGVIIVLAVALARNK</sequence>
<reference evidence="2 3" key="1">
    <citation type="submission" date="2023-07" db="EMBL/GenBank/DDBJ databases">
        <title>Description of novel actinomycetes strains, isolated from tidal flat sediment.</title>
        <authorList>
            <person name="Lu C."/>
        </authorList>
    </citation>
    <scope>NUCLEOTIDE SEQUENCE [LARGE SCALE GENOMIC DNA]</scope>
    <source>
        <strain evidence="2 3">SYSU T00b441</strain>
    </source>
</reference>
<keyword evidence="3" id="KW-1185">Reference proteome</keyword>
<proteinExistence type="predicted"/>
<evidence type="ECO:0000313" key="3">
    <source>
        <dbReference type="Proteomes" id="UP001232536"/>
    </source>
</evidence>